<dbReference type="OrthoDB" id="1116574at2"/>
<feature type="chain" id="PRO_5015413138" description="NGG1p interacting factor NIF3" evidence="4">
    <location>
        <begin position="34"/>
        <end position="301"/>
    </location>
</feature>
<dbReference type="PANTHER" id="PTHR13799">
    <property type="entry name" value="NGG1 INTERACTING FACTOR 3"/>
    <property type="match status" value="1"/>
</dbReference>
<dbReference type="InterPro" id="IPR002678">
    <property type="entry name" value="DUF34/NIF3"/>
</dbReference>
<keyword evidence="2 3" id="KW-0479">Metal-binding</keyword>
<dbReference type="AlphaFoldDB" id="A0A2T7BE44"/>
<feature type="binding site" evidence="3">
    <location>
        <position position="100"/>
    </location>
    <ligand>
        <name>a divalent metal cation</name>
        <dbReference type="ChEBI" id="CHEBI:60240"/>
        <label>1</label>
    </ligand>
</feature>
<organism evidence="5 6">
    <name type="scientific">Chitinophaga parva</name>
    <dbReference type="NCBI Taxonomy" id="2169414"/>
    <lineage>
        <taxon>Bacteria</taxon>
        <taxon>Pseudomonadati</taxon>
        <taxon>Bacteroidota</taxon>
        <taxon>Chitinophagia</taxon>
        <taxon>Chitinophagales</taxon>
        <taxon>Chitinophagaceae</taxon>
        <taxon>Chitinophaga</taxon>
    </lineage>
</organism>
<dbReference type="PROSITE" id="PS51318">
    <property type="entry name" value="TAT"/>
    <property type="match status" value="1"/>
</dbReference>
<dbReference type="GO" id="GO:0005737">
    <property type="term" value="C:cytoplasm"/>
    <property type="evidence" value="ECO:0007669"/>
    <property type="project" value="TreeGrafter"/>
</dbReference>
<gene>
    <name evidence="5" type="ORF">DCC81_23205</name>
</gene>
<name>A0A2T7BE44_9BACT</name>
<accession>A0A2T7BE44</accession>
<evidence type="ECO:0000256" key="1">
    <source>
        <dbReference type="ARBA" id="ARBA00006964"/>
    </source>
</evidence>
<evidence type="ECO:0000256" key="2">
    <source>
        <dbReference type="ARBA" id="ARBA00022723"/>
    </source>
</evidence>
<keyword evidence="4" id="KW-0732">Signal</keyword>
<dbReference type="Gene3D" id="3.40.1390.30">
    <property type="entry name" value="NIF3 (NGG1p interacting factor 3)-like"/>
    <property type="match status" value="2"/>
</dbReference>
<proteinExistence type="inferred from homology"/>
<feature type="binding site" evidence="3">
    <location>
        <position position="265"/>
    </location>
    <ligand>
        <name>a divalent metal cation</name>
        <dbReference type="ChEBI" id="CHEBI:60240"/>
        <label>1</label>
    </ligand>
</feature>
<dbReference type="GO" id="GO:0046872">
    <property type="term" value="F:metal ion binding"/>
    <property type="evidence" value="ECO:0007669"/>
    <property type="project" value="UniProtKB-KW"/>
</dbReference>
<evidence type="ECO:0008006" key="7">
    <source>
        <dbReference type="Google" id="ProtNLM"/>
    </source>
</evidence>
<feature type="signal peptide" evidence="4">
    <location>
        <begin position="1"/>
        <end position="33"/>
    </location>
</feature>
<comment type="similarity">
    <text evidence="1">Belongs to the GTP cyclohydrolase I type 2/NIF3 family.</text>
</comment>
<dbReference type="PANTHER" id="PTHR13799:SF14">
    <property type="entry name" value="GTP CYCLOHYDROLASE 1 TYPE 2 HOMOLOG"/>
    <property type="match status" value="1"/>
</dbReference>
<evidence type="ECO:0000256" key="4">
    <source>
        <dbReference type="SAM" id="SignalP"/>
    </source>
</evidence>
<dbReference type="InterPro" id="IPR006311">
    <property type="entry name" value="TAT_signal"/>
</dbReference>
<protein>
    <recommendedName>
        <fullName evidence="7">NGG1p interacting factor NIF3</fullName>
    </recommendedName>
</protein>
<sequence>MPQYATRRTFLTQASGAAAALAFSAMPFSRVLASHKPVTVQDVINLVLKAGNLQPIPNTVDTLKSGSPDQEVTGIVTTMFATISVIKEAIKLGANFIIAHEPTFFNHADKKDWTPNNQVIAGKAALLAEHKIAVWCCHDYIHAMQPDTIFYGFLKKTGWLPQVQLDHDLTARVFNIPATTLGGLVNHLKSTLGIDHFRVIGDLQQPVSKIGLRPGAPSSESQVQLVEQGRPDVLIIGETREWETAEYIRDGRLLGHNTALIVLGHIASEQPGMEYFAAWLQPKVDPLEVHFVATAPVFTWV</sequence>
<evidence type="ECO:0000256" key="3">
    <source>
        <dbReference type="PIRSR" id="PIRSR602678-1"/>
    </source>
</evidence>
<dbReference type="EMBL" id="QCYK01000003">
    <property type="protein sequence ID" value="PUZ23300.1"/>
    <property type="molecule type" value="Genomic_DNA"/>
</dbReference>
<keyword evidence="6" id="KW-1185">Reference proteome</keyword>
<comment type="caution">
    <text evidence="5">The sequence shown here is derived from an EMBL/GenBank/DDBJ whole genome shotgun (WGS) entry which is preliminary data.</text>
</comment>
<dbReference type="Proteomes" id="UP000244450">
    <property type="component" value="Unassembled WGS sequence"/>
</dbReference>
<feature type="binding site" evidence="3">
    <location>
        <position position="269"/>
    </location>
    <ligand>
        <name>a divalent metal cation</name>
        <dbReference type="ChEBI" id="CHEBI:60240"/>
        <label>1</label>
    </ligand>
</feature>
<evidence type="ECO:0000313" key="6">
    <source>
        <dbReference type="Proteomes" id="UP000244450"/>
    </source>
</evidence>
<dbReference type="SUPFAM" id="SSF102705">
    <property type="entry name" value="NIF3 (NGG1p interacting factor 3)-like"/>
    <property type="match status" value="1"/>
</dbReference>
<reference evidence="5 6" key="1">
    <citation type="submission" date="2018-04" db="EMBL/GenBank/DDBJ databases">
        <title>Chitinophaga fuyangensis sp. nov., isolated from soil in a chemical factory.</title>
        <authorList>
            <person name="Chen K."/>
        </authorList>
    </citation>
    <scope>NUCLEOTIDE SEQUENCE [LARGE SCALE GENOMIC DNA]</scope>
    <source>
        <strain evidence="5 6">LY-1</strain>
    </source>
</reference>
<dbReference type="RefSeq" id="WP_108689044.1">
    <property type="nucleotide sequence ID" value="NZ_QCYK01000003.1"/>
</dbReference>
<evidence type="ECO:0000313" key="5">
    <source>
        <dbReference type="EMBL" id="PUZ23300.1"/>
    </source>
</evidence>
<dbReference type="Pfam" id="PF01784">
    <property type="entry name" value="DUF34_NIF3"/>
    <property type="match status" value="1"/>
</dbReference>
<dbReference type="InterPro" id="IPR036069">
    <property type="entry name" value="DUF34/NIF3_sf"/>
</dbReference>